<protein>
    <submittedName>
        <fullName evidence="1">Uncharacterized protein</fullName>
    </submittedName>
</protein>
<dbReference type="EMBL" id="GBRH01283063">
    <property type="protein sequence ID" value="JAD14832.1"/>
    <property type="molecule type" value="Transcribed_RNA"/>
</dbReference>
<name>A0A0A8XSY2_ARUDO</name>
<evidence type="ECO:0000313" key="1">
    <source>
        <dbReference type="EMBL" id="JAD14832.1"/>
    </source>
</evidence>
<sequence>MEGVEHSLRVEEISCSGELIGEGRGGVEQIGTRGLIWSRNWS</sequence>
<reference evidence="1" key="2">
    <citation type="journal article" date="2015" name="Data Brief">
        <title>Shoot transcriptome of the giant reed, Arundo donax.</title>
        <authorList>
            <person name="Barrero R.A."/>
            <person name="Guerrero F.D."/>
            <person name="Moolhuijzen P."/>
            <person name="Goolsby J.A."/>
            <person name="Tidwell J."/>
            <person name="Bellgard S.E."/>
            <person name="Bellgard M.I."/>
        </authorList>
    </citation>
    <scope>NUCLEOTIDE SEQUENCE</scope>
    <source>
        <tissue evidence="1">Shoot tissue taken approximately 20 cm above the soil surface</tissue>
    </source>
</reference>
<proteinExistence type="predicted"/>
<organism evidence="1">
    <name type="scientific">Arundo donax</name>
    <name type="common">Giant reed</name>
    <name type="synonym">Donax arundinaceus</name>
    <dbReference type="NCBI Taxonomy" id="35708"/>
    <lineage>
        <taxon>Eukaryota</taxon>
        <taxon>Viridiplantae</taxon>
        <taxon>Streptophyta</taxon>
        <taxon>Embryophyta</taxon>
        <taxon>Tracheophyta</taxon>
        <taxon>Spermatophyta</taxon>
        <taxon>Magnoliopsida</taxon>
        <taxon>Liliopsida</taxon>
        <taxon>Poales</taxon>
        <taxon>Poaceae</taxon>
        <taxon>PACMAD clade</taxon>
        <taxon>Arundinoideae</taxon>
        <taxon>Arundineae</taxon>
        <taxon>Arundo</taxon>
    </lineage>
</organism>
<accession>A0A0A8XSY2</accession>
<reference evidence="1" key="1">
    <citation type="submission" date="2014-09" db="EMBL/GenBank/DDBJ databases">
        <authorList>
            <person name="Magalhaes I.L.F."/>
            <person name="Oliveira U."/>
            <person name="Santos F.R."/>
            <person name="Vidigal T.H.D.A."/>
            <person name="Brescovit A.D."/>
            <person name="Santos A.J."/>
        </authorList>
    </citation>
    <scope>NUCLEOTIDE SEQUENCE</scope>
    <source>
        <tissue evidence="1">Shoot tissue taken approximately 20 cm above the soil surface</tissue>
    </source>
</reference>
<dbReference type="AlphaFoldDB" id="A0A0A8XSY2"/>